<proteinExistence type="predicted"/>
<name>A0ABY7ZZ57_9ACTN</name>
<dbReference type="RefSeq" id="WP_052286352.1">
    <property type="nucleotide sequence ID" value="NZ_CP095749.1"/>
</dbReference>
<keyword evidence="1" id="KW-0812">Transmembrane</keyword>
<protein>
    <submittedName>
        <fullName evidence="2">Uncharacterized protein</fullName>
    </submittedName>
</protein>
<feature type="transmembrane region" description="Helical" evidence="1">
    <location>
        <begin position="190"/>
        <end position="215"/>
    </location>
</feature>
<evidence type="ECO:0000256" key="1">
    <source>
        <dbReference type="SAM" id="Phobius"/>
    </source>
</evidence>
<evidence type="ECO:0000313" key="3">
    <source>
        <dbReference type="Proteomes" id="UP001218629"/>
    </source>
</evidence>
<dbReference type="EMBL" id="CP095749">
    <property type="protein sequence ID" value="WEB37910.1"/>
    <property type="molecule type" value="Genomic_DNA"/>
</dbReference>
<sequence length="226" mass="23561">MRSTSAGWTTGRIVAVVVGAVLSLVALTFASLGGTALYMATADDGYIDLGTDRYAHRTETYAMASDSFRADKEMAGLYKDLRITFTPDKAGDPVFVGIADKAGMQRYLAGVQHVTIHESSSKGDTQSKHSGAAPKTLPGEADVWGAKAGGQGAQTLNWSVKSGDVAAVFMKADGSRGPSGKVTVAAKIAWLPWIGAALLAAGLVILAGSVVYLMVRPIRRARGRTA</sequence>
<keyword evidence="1" id="KW-0472">Membrane</keyword>
<keyword evidence="1" id="KW-1133">Transmembrane helix</keyword>
<organism evidence="2 3">
    <name type="scientific">Streptomyces yunnanensis</name>
    <dbReference type="NCBI Taxonomy" id="156453"/>
    <lineage>
        <taxon>Bacteria</taxon>
        <taxon>Bacillati</taxon>
        <taxon>Actinomycetota</taxon>
        <taxon>Actinomycetes</taxon>
        <taxon>Kitasatosporales</taxon>
        <taxon>Streptomycetaceae</taxon>
        <taxon>Streptomyces</taxon>
    </lineage>
</organism>
<dbReference type="Proteomes" id="UP001218629">
    <property type="component" value="Chromosome"/>
</dbReference>
<reference evidence="2 3" key="1">
    <citation type="submission" date="2022-03" db="EMBL/GenBank/DDBJ databases">
        <title>Streptomyces yunnanensis P86,complete genome.</title>
        <authorList>
            <person name="Chen S."/>
            <person name="Zhang Q."/>
        </authorList>
    </citation>
    <scope>NUCLEOTIDE SEQUENCE [LARGE SCALE GENOMIC DNA]</scope>
    <source>
        <strain evidence="2 3">P86</strain>
    </source>
</reference>
<keyword evidence="3" id="KW-1185">Reference proteome</keyword>
<evidence type="ECO:0000313" key="2">
    <source>
        <dbReference type="EMBL" id="WEB37910.1"/>
    </source>
</evidence>
<gene>
    <name evidence="2" type="ORF">MOV08_00135</name>
</gene>
<feature type="transmembrane region" description="Helical" evidence="1">
    <location>
        <begin position="12"/>
        <end position="40"/>
    </location>
</feature>
<accession>A0ABY7ZZ57</accession>